<keyword evidence="4" id="KW-0175">Coiled coil</keyword>
<dbReference type="RefSeq" id="WP_012594408.1">
    <property type="nucleotide sequence ID" value="NC_011726.1"/>
</dbReference>
<accession>B7K0Z2</accession>
<organism evidence="5 6">
    <name type="scientific">Rippkaea orientalis (strain PCC 8801 / RF-1)</name>
    <name type="common">Cyanothece sp. (strain PCC 8801)</name>
    <dbReference type="NCBI Taxonomy" id="41431"/>
    <lineage>
        <taxon>Bacteria</taxon>
        <taxon>Bacillati</taxon>
        <taxon>Cyanobacteriota</taxon>
        <taxon>Cyanophyceae</taxon>
        <taxon>Oscillatoriophycideae</taxon>
        <taxon>Chroococcales</taxon>
        <taxon>Aphanothecaceae</taxon>
        <taxon>Rippkaea</taxon>
        <taxon>Rippkaea orientalis</taxon>
    </lineage>
</organism>
<dbReference type="InterPro" id="IPR009050">
    <property type="entry name" value="Globin-like_sf"/>
</dbReference>
<evidence type="ECO:0000256" key="3">
    <source>
        <dbReference type="ARBA" id="ARBA00023307"/>
    </source>
</evidence>
<dbReference type="GO" id="GO:0015979">
    <property type="term" value="P:photosynthesis"/>
    <property type="evidence" value="ECO:0007669"/>
    <property type="project" value="InterPro"/>
</dbReference>
<evidence type="ECO:0000313" key="6">
    <source>
        <dbReference type="Proteomes" id="UP000008204"/>
    </source>
</evidence>
<evidence type="ECO:0000256" key="1">
    <source>
        <dbReference type="ARBA" id="ARBA00008182"/>
    </source>
</evidence>
<gene>
    <name evidence="5" type="ordered locus">PCC8801_1058</name>
</gene>
<dbReference type="Pfam" id="PF00502">
    <property type="entry name" value="Phycobilisome"/>
    <property type="match status" value="1"/>
</dbReference>
<feature type="coiled-coil region" evidence="4">
    <location>
        <begin position="22"/>
        <end position="63"/>
    </location>
</feature>
<keyword evidence="6" id="KW-1185">Reference proteome</keyword>
<comment type="similarity">
    <text evidence="1">Belongs to the phycobiliprotein family.</text>
</comment>
<evidence type="ECO:0000256" key="2">
    <source>
        <dbReference type="ARBA" id="ARBA00022991"/>
    </source>
</evidence>
<dbReference type="EMBL" id="CP001287">
    <property type="protein sequence ID" value="ACK65133.1"/>
    <property type="molecule type" value="Genomic_DNA"/>
</dbReference>
<sequence>MFKELGRLNLDLNDRYATDDELQFLEDYLNSAEKRISVYEKIRDNEQSILEEVEAKMHELNKNNVLFRMGEHEIQICSRDRKNAVRYASAAMLIDDLDRLRDGLLIWVQTIVRAIGYKHFVKTHYPVIQEVIQKYLTPEEAALIMPALQLDHTILSA</sequence>
<dbReference type="CDD" id="cd08919">
    <property type="entry name" value="PBP-like"/>
    <property type="match status" value="1"/>
</dbReference>
<dbReference type="eggNOG" id="ENOG5032RRI">
    <property type="taxonomic scope" value="Bacteria"/>
</dbReference>
<reference evidence="6" key="1">
    <citation type="journal article" date="2011" name="MBio">
        <title>Novel metabolic attributes of the genus Cyanothece, comprising a group of unicellular nitrogen-fixing Cyanobacteria.</title>
        <authorList>
            <person name="Bandyopadhyay A."/>
            <person name="Elvitigala T."/>
            <person name="Welsh E."/>
            <person name="Stockel J."/>
            <person name="Liberton M."/>
            <person name="Min H."/>
            <person name="Sherman L.A."/>
            <person name="Pakrasi H.B."/>
        </authorList>
    </citation>
    <scope>NUCLEOTIDE SEQUENCE [LARGE SCALE GENOMIC DNA]</scope>
    <source>
        <strain evidence="6">PCC 8801</strain>
    </source>
</reference>
<dbReference type="GO" id="GO:0030089">
    <property type="term" value="C:phycobilisome"/>
    <property type="evidence" value="ECO:0007669"/>
    <property type="project" value="InterPro"/>
</dbReference>
<proteinExistence type="inferred from homology"/>
<dbReference type="SUPFAM" id="SSF46458">
    <property type="entry name" value="Globin-like"/>
    <property type="match status" value="1"/>
</dbReference>
<dbReference type="InterPro" id="IPR038719">
    <property type="entry name" value="Phycobilisome_asu/bsu_sf"/>
</dbReference>
<dbReference type="OrthoDB" id="423955at2"/>
<dbReference type="Proteomes" id="UP000008204">
    <property type="component" value="Chromosome"/>
</dbReference>
<dbReference type="KEGG" id="cyp:PCC8801_1058"/>
<protein>
    <submittedName>
        <fullName evidence="5">Phycobilisome protein</fullName>
    </submittedName>
</protein>
<dbReference type="STRING" id="41431.PCC8801_1058"/>
<evidence type="ECO:0000313" key="5">
    <source>
        <dbReference type="EMBL" id="ACK65133.1"/>
    </source>
</evidence>
<dbReference type="Gene3D" id="1.10.490.20">
    <property type="entry name" value="Phycocyanins"/>
    <property type="match status" value="1"/>
</dbReference>
<keyword evidence="3" id="KW-0089">Bile pigment</keyword>
<dbReference type="AlphaFoldDB" id="B7K0Z2"/>
<evidence type="ECO:0000256" key="4">
    <source>
        <dbReference type="SAM" id="Coils"/>
    </source>
</evidence>
<dbReference type="InterPro" id="IPR012128">
    <property type="entry name" value="Phycobilisome_asu/bsu"/>
</dbReference>
<dbReference type="HOGENOM" id="CLU_137322_0_0_3"/>
<keyword evidence="2" id="KW-0157">Chromophore</keyword>
<name>B7K0Z2_RIPO1</name>